<dbReference type="AlphaFoldDB" id="A0A0K8QMH2"/>
<dbReference type="InterPro" id="IPR001107">
    <property type="entry name" value="Band_7"/>
</dbReference>
<dbReference type="HOGENOM" id="CLU_1748218_0_0_6"/>
<evidence type="ECO:0000313" key="2">
    <source>
        <dbReference type="EMBL" id="GAN45554.1"/>
    </source>
</evidence>
<keyword evidence="4" id="KW-1185">Reference proteome</keyword>
<reference evidence="3" key="2">
    <citation type="submission" date="2015-08" db="EMBL/GenBank/DDBJ databases">
        <title>Complete DNA Sequence of Pseudomonas syringae pv. actinidiae, the Causal Agent of Kiwifruit Canker Disease.</title>
        <authorList>
            <person name="Rikkerink E.H.A."/>
            <person name="Fineran P.C."/>
        </authorList>
    </citation>
    <scope>NUCLEOTIDE SEQUENCE</scope>
    <source>
        <strain evidence="3">SkMP5</strain>
    </source>
</reference>
<protein>
    <submittedName>
        <fullName evidence="3">Membrane protease</fullName>
    </submittedName>
</protein>
<feature type="domain" description="Band 7" evidence="1">
    <location>
        <begin position="24"/>
        <end position="156"/>
    </location>
</feature>
<keyword evidence="3" id="KW-0645">Protease</keyword>
<name>A0A0K8QMH2_9GAMM</name>
<dbReference type="Proteomes" id="UP000253740">
    <property type="component" value="Unassembled WGS sequence"/>
</dbReference>
<proteinExistence type="predicted"/>
<keyword evidence="3" id="KW-0378">Hydrolase</keyword>
<gene>
    <name evidence="2" type="ORF">MBSD_2103</name>
    <name evidence="3" type="ORF">MBSD_n1223</name>
</gene>
<sequence length="160" mass="17332">MLPPIAVLSLLGVALLLVAASIKRIPEGHVYTLRRLGRPARTLTSGTHVVLPLVERVAHKISLSGHALQLDERVALNDGGAPTALRGKVYWQVLEPDRADAVIERADELIRARTLNALREAENPAAEDGRARNARLKQALNAALRERGVLVTRVDVDLAA</sequence>
<reference evidence="2" key="1">
    <citation type="submission" date="2015-03" db="EMBL/GenBank/DDBJ databases">
        <title>Draft genome sequence of Mizugakiibacter sediminis skMP5.</title>
        <authorList>
            <person name="Watanabe T."/>
            <person name="Kojima H."/>
            <person name="Fukui M."/>
        </authorList>
    </citation>
    <scope>NUCLEOTIDE SEQUENCE</scope>
    <source>
        <strain evidence="2">SkMP5</strain>
    </source>
</reference>
<accession>A0A0K8QMH2</accession>
<dbReference type="OrthoDB" id="5954732at2"/>
<organism evidence="3">
    <name type="scientific">Mizugakiibacter sediminis</name>
    <dbReference type="NCBI Taxonomy" id="1475481"/>
    <lineage>
        <taxon>Bacteria</taxon>
        <taxon>Pseudomonadati</taxon>
        <taxon>Pseudomonadota</taxon>
        <taxon>Gammaproteobacteria</taxon>
        <taxon>Lysobacterales</taxon>
        <taxon>Rhodanobacteraceae</taxon>
        <taxon>Mizugakiibacter</taxon>
    </lineage>
</organism>
<evidence type="ECO:0000313" key="4">
    <source>
        <dbReference type="Proteomes" id="UP000253740"/>
    </source>
</evidence>
<dbReference type="EMBL" id="DF952381">
    <property type="protein sequence ID" value="GAN45554.1"/>
    <property type="molecule type" value="Genomic_DNA"/>
</dbReference>
<evidence type="ECO:0000259" key="1">
    <source>
        <dbReference type="Pfam" id="PF01145"/>
    </source>
</evidence>
<dbReference type="GO" id="GO:0008233">
    <property type="term" value="F:peptidase activity"/>
    <property type="evidence" value="ECO:0007669"/>
    <property type="project" value="UniProtKB-KW"/>
</dbReference>
<dbReference type="EMBL" id="DF970178">
    <property type="protein sequence ID" value="GAP65921.1"/>
    <property type="molecule type" value="Genomic_DNA"/>
</dbReference>
<dbReference type="RefSeq" id="WP_062536124.1">
    <property type="nucleotide sequence ID" value="NZ_DF970178.1"/>
</dbReference>
<dbReference type="Pfam" id="PF01145">
    <property type="entry name" value="Band_7"/>
    <property type="match status" value="1"/>
</dbReference>
<evidence type="ECO:0000313" key="3">
    <source>
        <dbReference type="EMBL" id="GAP65921.1"/>
    </source>
</evidence>
<dbReference type="GO" id="GO:0006508">
    <property type="term" value="P:proteolysis"/>
    <property type="evidence" value="ECO:0007669"/>
    <property type="project" value="UniProtKB-KW"/>
</dbReference>
<dbReference type="STRING" id="1475481.GCA_000953855_01240"/>